<accession>A0A8J2WTX7</accession>
<evidence type="ECO:0000256" key="6">
    <source>
        <dbReference type="SAM" id="MobiDB-lite"/>
    </source>
</evidence>
<dbReference type="OrthoDB" id="29058at2759"/>
<sequence length="227" mass="25690">MSSLRNAVKRSTHKERAQPAARKHLGLLEKHSDYKKRADDYKKKTARLKTLTRKAAERNQDEFYFAMTKTVAGERRGPAGSASTHAATAKLKAEDLRYVHMRKVVDDRRVDKLRAGLHRTETAAETAEHTYFDDGGAARGARSARRRVRDAARPRRPDKAARVAGKRVRRAYASLDSALDDQRASTDLIQRLEAEKHVLRAKGRKRKVAGAAHGRAAVFKWKKCRQK</sequence>
<comment type="subunit">
    <text evidence="5">Component of the ribosomal small subunit (SSU) processome.</text>
</comment>
<dbReference type="PANTHER" id="PTHR12838:SF0">
    <property type="entry name" value="U3 SMALL NUCLEOLAR RNA-ASSOCIATED PROTEIN 11-RELATED"/>
    <property type="match status" value="1"/>
</dbReference>
<dbReference type="PIRSF" id="PIRSF015952">
    <property type="entry name" value="U3snoRNP11"/>
    <property type="match status" value="1"/>
</dbReference>
<dbReference type="GO" id="GO:0032040">
    <property type="term" value="C:small-subunit processome"/>
    <property type="evidence" value="ECO:0007669"/>
    <property type="project" value="UniProtKB-UniRule"/>
</dbReference>
<evidence type="ECO:0000256" key="3">
    <source>
        <dbReference type="ARBA" id="ARBA00022552"/>
    </source>
</evidence>
<evidence type="ECO:0000256" key="2">
    <source>
        <dbReference type="ARBA" id="ARBA00008105"/>
    </source>
</evidence>
<dbReference type="GO" id="GO:0006364">
    <property type="term" value="P:rRNA processing"/>
    <property type="evidence" value="ECO:0007669"/>
    <property type="project" value="UniProtKB-UniRule"/>
</dbReference>
<feature type="region of interest" description="Disordered" evidence="6">
    <location>
        <begin position="1"/>
        <end position="31"/>
    </location>
</feature>
<comment type="subcellular location">
    <subcellularLocation>
        <location evidence="1 5">Nucleus</location>
        <location evidence="1 5">Nucleolus</location>
    </subcellularLocation>
</comment>
<dbReference type="PANTHER" id="PTHR12838">
    <property type="entry name" value="U3 SMALL NUCLEOLAR RNA-ASSOCIATED PROTEIN 11"/>
    <property type="match status" value="1"/>
</dbReference>
<reference evidence="7" key="1">
    <citation type="submission" date="2021-11" db="EMBL/GenBank/DDBJ databases">
        <authorList>
            <consortium name="Genoscope - CEA"/>
            <person name="William W."/>
        </authorList>
    </citation>
    <scope>NUCLEOTIDE SEQUENCE</scope>
</reference>
<evidence type="ECO:0000256" key="4">
    <source>
        <dbReference type="ARBA" id="ARBA00023242"/>
    </source>
</evidence>
<evidence type="ECO:0000313" key="8">
    <source>
        <dbReference type="Proteomes" id="UP000789595"/>
    </source>
</evidence>
<feature type="compositionally biased region" description="Basic and acidic residues" evidence="6">
    <location>
        <begin position="149"/>
        <end position="158"/>
    </location>
</feature>
<dbReference type="InterPro" id="IPR007144">
    <property type="entry name" value="SSU_processome_Utp11"/>
</dbReference>
<comment type="similarity">
    <text evidence="2 5">Belongs to the UTP11 family.</text>
</comment>
<dbReference type="AlphaFoldDB" id="A0A8J2WTX7"/>
<dbReference type="Proteomes" id="UP000789595">
    <property type="component" value="Unassembled WGS sequence"/>
</dbReference>
<proteinExistence type="inferred from homology"/>
<gene>
    <name evidence="7" type="ORF">PECAL_2P00560</name>
</gene>
<keyword evidence="4 5" id="KW-0539">Nucleus</keyword>
<protein>
    <recommendedName>
        <fullName evidence="5">U3 small nucleolar RNA-associated protein 11</fullName>
        <shortName evidence="5">U3 snoRNA-associated protein 11</shortName>
    </recommendedName>
</protein>
<comment type="caution">
    <text evidence="7">The sequence shown here is derived from an EMBL/GenBank/DDBJ whole genome shotgun (WGS) entry which is preliminary data.</text>
</comment>
<name>A0A8J2WTX7_9STRA</name>
<evidence type="ECO:0000256" key="5">
    <source>
        <dbReference type="PIRNR" id="PIRNR015952"/>
    </source>
</evidence>
<comment type="function">
    <text evidence="5">Involved in nucleolar processing of pre-18S ribosomal RNA.</text>
</comment>
<evidence type="ECO:0000256" key="1">
    <source>
        <dbReference type="ARBA" id="ARBA00004604"/>
    </source>
</evidence>
<organism evidence="7 8">
    <name type="scientific">Pelagomonas calceolata</name>
    <dbReference type="NCBI Taxonomy" id="35677"/>
    <lineage>
        <taxon>Eukaryota</taxon>
        <taxon>Sar</taxon>
        <taxon>Stramenopiles</taxon>
        <taxon>Ochrophyta</taxon>
        <taxon>Pelagophyceae</taxon>
        <taxon>Pelagomonadales</taxon>
        <taxon>Pelagomonadaceae</taxon>
        <taxon>Pelagomonas</taxon>
    </lineage>
</organism>
<evidence type="ECO:0000313" key="7">
    <source>
        <dbReference type="EMBL" id="CAH0367059.1"/>
    </source>
</evidence>
<dbReference type="Pfam" id="PF03998">
    <property type="entry name" value="Utp11"/>
    <property type="match status" value="1"/>
</dbReference>
<feature type="region of interest" description="Disordered" evidence="6">
    <location>
        <begin position="134"/>
        <end position="158"/>
    </location>
</feature>
<dbReference type="EMBL" id="CAKKNE010000002">
    <property type="protein sequence ID" value="CAH0367059.1"/>
    <property type="molecule type" value="Genomic_DNA"/>
</dbReference>
<keyword evidence="8" id="KW-1185">Reference proteome</keyword>
<keyword evidence="3 5" id="KW-0698">rRNA processing</keyword>